<name>A0A1S1JCH8_9FLAO</name>
<dbReference type="OrthoDB" id="9995240at2"/>
<reference evidence="3" key="2">
    <citation type="submission" date="2016-09" db="EMBL/GenBank/DDBJ databases">
        <authorList>
            <person name="Chen S."/>
            <person name="Walker E."/>
        </authorList>
    </citation>
    <scope>NUCLEOTIDE SEQUENCE [LARGE SCALE GENOMIC DNA]</scope>
    <source>
        <strain evidence="3">MSU</strain>
    </source>
</reference>
<accession>A0A1S1JCH8</accession>
<dbReference type="Proteomes" id="UP000180252">
    <property type="component" value="Unassembled WGS sequence"/>
</dbReference>
<dbReference type="EMBL" id="MUHG01000039">
    <property type="protein sequence ID" value="OXB14304.1"/>
    <property type="molecule type" value="Genomic_DNA"/>
</dbReference>
<sequence>MKERIEQIIDILPKDKNVYKVANLLISNSEDLDEAQIQENLNDLLFTLYILNEKETVLQFQEYFLGYEITSNKNIWTWIESSLTLMSRINRDFLKIEDSVRVIEKIKTAFNIGSEMAVKINSKARQRRLDGDDLLYDRIEEAIANKNIELEYDYRMVQLKKLLFISELGFSESMPESKVENEIIENMTFLNKNIY</sequence>
<dbReference type="STRING" id="1278819.BHE19_20660"/>
<dbReference type="EMBL" id="MIKE01000002">
    <property type="protein sequence ID" value="OHT47291.1"/>
    <property type="molecule type" value="Genomic_DNA"/>
</dbReference>
<dbReference type="AlphaFoldDB" id="A0A1S1JCH8"/>
<evidence type="ECO:0000313" key="4">
    <source>
        <dbReference type="Proteomes" id="UP000198319"/>
    </source>
</evidence>
<dbReference type="Pfam" id="PF20453">
    <property type="entry name" value="DUF6707"/>
    <property type="match status" value="1"/>
</dbReference>
<reference evidence="2 4" key="3">
    <citation type="submission" date="2016-11" db="EMBL/GenBank/DDBJ databases">
        <title>Whole genomes of Flavobacteriaceae.</title>
        <authorList>
            <person name="Stine C."/>
            <person name="Li C."/>
            <person name="Tadesse D."/>
        </authorList>
    </citation>
    <scope>NUCLEOTIDE SEQUENCE [LARGE SCALE GENOMIC DNA]</scope>
    <source>
        <strain evidence="2 4">ATCC BAA-2541</strain>
    </source>
</reference>
<reference evidence="1" key="1">
    <citation type="submission" date="2016-09" db="EMBL/GenBank/DDBJ databases">
        <authorList>
            <person name="Capua I."/>
            <person name="De Benedictis P."/>
            <person name="Joannis T."/>
            <person name="Lombin L.H."/>
            <person name="Cattoli G."/>
        </authorList>
    </citation>
    <scope>NUCLEOTIDE SEQUENCE [LARGE SCALE GENOMIC DNA]</scope>
    <source>
        <strain evidence="1">MSU</strain>
    </source>
</reference>
<keyword evidence="4" id="KW-1185">Reference proteome</keyword>
<organism evidence="1 3">
    <name type="scientific">Flavobacterium tructae</name>
    <dbReference type="NCBI Taxonomy" id="1114873"/>
    <lineage>
        <taxon>Bacteria</taxon>
        <taxon>Pseudomonadati</taxon>
        <taxon>Bacteroidota</taxon>
        <taxon>Flavobacteriia</taxon>
        <taxon>Flavobacteriales</taxon>
        <taxon>Flavobacteriaceae</taxon>
        <taxon>Flavobacterium</taxon>
    </lineage>
</organism>
<proteinExistence type="predicted"/>
<dbReference type="Proteomes" id="UP000198319">
    <property type="component" value="Unassembled WGS sequence"/>
</dbReference>
<comment type="caution">
    <text evidence="1">The sequence shown here is derived from an EMBL/GenBank/DDBJ whole genome shotgun (WGS) entry which is preliminary data.</text>
</comment>
<evidence type="ECO:0000313" key="1">
    <source>
        <dbReference type="EMBL" id="OHT47291.1"/>
    </source>
</evidence>
<dbReference type="InterPro" id="IPR046553">
    <property type="entry name" value="DUF6707"/>
</dbReference>
<evidence type="ECO:0000313" key="3">
    <source>
        <dbReference type="Proteomes" id="UP000180252"/>
    </source>
</evidence>
<gene>
    <name evidence="2" type="ORF">B0A71_21940</name>
    <name evidence="1" type="ORF">BHE19_20660</name>
</gene>
<protein>
    <submittedName>
        <fullName evidence="1">Uncharacterized protein</fullName>
    </submittedName>
</protein>
<dbReference type="RefSeq" id="WP_070905576.1">
    <property type="nucleotide sequence ID" value="NZ_MIKE01000002.1"/>
</dbReference>
<evidence type="ECO:0000313" key="2">
    <source>
        <dbReference type="EMBL" id="OXB14304.1"/>
    </source>
</evidence>